<feature type="transmembrane region" description="Helical" evidence="8">
    <location>
        <begin position="842"/>
        <end position="865"/>
    </location>
</feature>
<evidence type="ECO:0000259" key="10">
    <source>
        <dbReference type="Pfam" id="PF12794"/>
    </source>
</evidence>
<feature type="transmembrane region" description="Helical" evidence="8">
    <location>
        <begin position="60"/>
        <end position="81"/>
    </location>
</feature>
<accession>A0A376DKQ5</accession>
<evidence type="ECO:0000259" key="13">
    <source>
        <dbReference type="Pfam" id="PF21088"/>
    </source>
</evidence>
<sequence length="1165" mass="131514">MIARLYGLGTRACAGNFLRLRLFLLLRLHVTLMNLLSRYYTFYLFIMTHGVLFRSGTRIALWRMVGVILLFCLFSSVSAWAQGGDIDSRGEVQNQLDALNRQKSLSANDKLVLQDLNQTLVYLDGIERYRKESQQLKQQAQQAPGKLSQALAGLEALQRNDDAADEANFASMGTRQLQNQWDSTLEALKQAQEDLGAYSSQLIALQTQPERAQAAMMASSQKIQQIRNMLAEDSQLRPSQRNMLNTELAMLNQSLEYQQQSLEDNTTLQDTLQKQRDYANARIAQLEHRVQLIRQAGYHKELSQQEKTAREALNPGDVAQDFTRNPLIAQQIEINRELSQRLIDATEKTNTLVQESIRVKNWLDRSLQAERNLKEQISVLKGSLLLSRILYQQQQKLPTEKLNNDVAEQVADLRVAQFDINAQRDALSQGGDYVAALLASSKEKLSDEGVSVLEDLIDTRRDLLDKLNKQLGNELTLAISLQINQQQLRNVNEYLQHTLTQQIFWVSSNKPMNLAWFISLPNALRTQAANLHVELKPAALLDGFISSLYLFIPLLIGTGLLLWRRKAINARLEKLANEVGQLKRDGQLHTPQAILLTLLRGLPGTLLILALGVMFYHTATPLGGLLWVMALRFSLFWLIISTTYRLISPGGVSERHFNVPPLVCAHYRRMVWRLGFTLIPLMVWCVIGEKSPLQLNEDVIGQVAILITLALLTVFVFPLCRDAWREKNSHSVRLVLITLLAIAPLVLMILTACGYFYTALRLATRWIESLYLMLLWAVVYSTVLRGLSVAARRLAYRRALARRQQSAAGASREGAEGLEAVEEPPLAIDQINSQSLRLTTMVLFLIFGCILYWIWADLFTVISYLDSITLWHYNSGSGASQITQAVTLGNLLFALMTVVVAYIMMRNLPGLLEVLVLSRLQLRQGASYAITTILTYIIISVGVIIFFGSLGISWDKLQWMAAALSVGLGFGLNEIFSNFIAGLIILFERPVRIGDTITIGSYSGSVNKIRIRSTTITDFDRKEVIIPNKAFVTERLINWSLSDTVTRVLIKVGVAYGSDLDKVREILLQAAGENARVMAEPEPQVFFLAFGASTLDHEMRLYVRELRDRSYVVDELNRRIDQLCRENDINIAFNQLEVYLHNPQGNEVQEVKRTLPTDRPDFPTA</sequence>
<organism evidence="14 15">
    <name type="scientific">Edwardsiella hoshinae</name>
    <dbReference type="NCBI Taxonomy" id="93378"/>
    <lineage>
        <taxon>Bacteria</taxon>
        <taxon>Pseudomonadati</taxon>
        <taxon>Pseudomonadota</taxon>
        <taxon>Gammaproteobacteria</taxon>
        <taxon>Enterobacterales</taxon>
        <taxon>Hafniaceae</taxon>
        <taxon>Edwardsiella</taxon>
    </lineage>
</organism>
<dbReference type="FunFam" id="3.30.70.100:FF:000015">
    <property type="entry name" value="Potassium efflux system KefA"/>
    <property type="match status" value="1"/>
</dbReference>
<dbReference type="NCBIfam" id="NF008438">
    <property type="entry name" value="PRK11281.1"/>
    <property type="match status" value="1"/>
</dbReference>
<dbReference type="InterPro" id="IPR024393">
    <property type="entry name" value="MscS_porin"/>
</dbReference>
<dbReference type="AlphaFoldDB" id="A0A376DKQ5"/>
<keyword evidence="5" id="KW-0732">Signal</keyword>
<feature type="transmembrane region" description="Helical" evidence="8">
    <location>
        <begin position="622"/>
        <end position="640"/>
    </location>
</feature>
<gene>
    <name evidence="14" type="primary">kefA_1</name>
    <name evidence="14" type="ORF">NCTC12121_02494</name>
</gene>
<dbReference type="EMBL" id="UFXZ01000001">
    <property type="protein sequence ID" value="STC90140.1"/>
    <property type="molecule type" value="Genomic_DNA"/>
</dbReference>
<dbReference type="InterPro" id="IPR052702">
    <property type="entry name" value="MscS-like_channel"/>
</dbReference>
<evidence type="ECO:0000256" key="2">
    <source>
        <dbReference type="ARBA" id="ARBA00008017"/>
    </source>
</evidence>
<feature type="transmembrane region" description="Helical" evidence="8">
    <location>
        <begin position="732"/>
        <end position="757"/>
    </location>
</feature>
<dbReference type="InterPro" id="IPR011014">
    <property type="entry name" value="MscS_channel_TM-2"/>
</dbReference>
<dbReference type="GO" id="GO:0005886">
    <property type="term" value="C:plasma membrane"/>
    <property type="evidence" value="ECO:0007669"/>
    <property type="project" value="UniProtKB-SubCell"/>
</dbReference>
<dbReference type="SUPFAM" id="SSF82861">
    <property type="entry name" value="Mechanosensitive channel protein MscS (YggB), transmembrane region"/>
    <property type="match status" value="1"/>
</dbReference>
<dbReference type="Gene3D" id="2.30.30.60">
    <property type="match status" value="1"/>
</dbReference>
<feature type="domain" description="Mechanosensitive ion channel MscS porin" evidence="11">
    <location>
        <begin position="95"/>
        <end position="312"/>
    </location>
</feature>
<keyword evidence="4 8" id="KW-0812">Transmembrane</keyword>
<evidence type="ECO:0000313" key="15">
    <source>
        <dbReference type="Proteomes" id="UP000255248"/>
    </source>
</evidence>
<dbReference type="Pfam" id="PF00924">
    <property type="entry name" value="MS_channel_2nd"/>
    <property type="match status" value="1"/>
</dbReference>
<dbReference type="Gene3D" id="3.30.70.100">
    <property type="match status" value="1"/>
</dbReference>
<feature type="domain" description="Mechanosensitive ion channel inner membrane" evidence="10">
    <location>
        <begin position="549"/>
        <end position="871"/>
    </location>
</feature>
<dbReference type="GO" id="GO:0008381">
    <property type="term" value="F:mechanosensitive monoatomic ion channel activity"/>
    <property type="evidence" value="ECO:0007669"/>
    <property type="project" value="UniProtKB-ARBA"/>
</dbReference>
<evidence type="ECO:0000256" key="4">
    <source>
        <dbReference type="ARBA" id="ARBA00022692"/>
    </source>
</evidence>
<dbReference type="PANTHER" id="PTHR30347">
    <property type="entry name" value="POTASSIUM CHANNEL RELATED"/>
    <property type="match status" value="1"/>
</dbReference>
<dbReference type="SUPFAM" id="SSF50182">
    <property type="entry name" value="Sm-like ribonucleoproteins"/>
    <property type="match status" value="1"/>
</dbReference>
<feature type="transmembrane region" description="Helical" evidence="8">
    <location>
        <begin position="593"/>
        <end position="616"/>
    </location>
</feature>
<keyword evidence="7 8" id="KW-0472">Membrane</keyword>
<dbReference type="PROSITE" id="PS01246">
    <property type="entry name" value="UPF0003"/>
    <property type="match status" value="1"/>
</dbReference>
<evidence type="ECO:0000256" key="3">
    <source>
        <dbReference type="ARBA" id="ARBA00022475"/>
    </source>
</evidence>
<dbReference type="STRING" id="93378.A9798_11740"/>
<evidence type="ECO:0000259" key="9">
    <source>
        <dbReference type="Pfam" id="PF00924"/>
    </source>
</evidence>
<evidence type="ECO:0000256" key="6">
    <source>
        <dbReference type="ARBA" id="ARBA00022989"/>
    </source>
</evidence>
<dbReference type="Gene3D" id="1.10.287.1260">
    <property type="match status" value="1"/>
</dbReference>
<name>A0A376DKQ5_9GAMM</name>
<comment type="subcellular location">
    <subcellularLocation>
        <location evidence="1">Cell membrane</location>
        <topology evidence="1">Multi-pass membrane protein</topology>
    </subcellularLocation>
</comment>
<keyword evidence="3" id="KW-1003">Cell membrane</keyword>
<evidence type="ECO:0000259" key="11">
    <source>
        <dbReference type="Pfam" id="PF12795"/>
    </source>
</evidence>
<feature type="transmembrane region" description="Helical" evidence="8">
    <location>
        <begin position="544"/>
        <end position="563"/>
    </location>
</feature>
<proteinExistence type="inferred from homology"/>
<dbReference type="PANTHER" id="PTHR30347:SF1">
    <property type="entry name" value="MECHANOSENSITIVE CHANNEL MSCK"/>
    <property type="match status" value="1"/>
</dbReference>
<dbReference type="InterPro" id="IPR011066">
    <property type="entry name" value="MscS_channel_C_sf"/>
</dbReference>
<feature type="domain" description="Mechanosensitive ion channel MscS C-terminal" evidence="12">
    <location>
        <begin position="1050"/>
        <end position="1131"/>
    </location>
</feature>
<evidence type="ECO:0000256" key="7">
    <source>
        <dbReference type="ARBA" id="ARBA00023136"/>
    </source>
</evidence>
<reference evidence="14 15" key="1">
    <citation type="submission" date="2018-06" db="EMBL/GenBank/DDBJ databases">
        <authorList>
            <consortium name="Pathogen Informatics"/>
            <person name="Doyle S."/>
        </authorList>
    </citation>
    <scope>NUCLEOTIDE SEQUENCE [LARGE SCALE GENOMIC DNA]</scope>
    <source>
        <strain evidence="14 15">NCTC12121</strain>
    </source>
</reference>
<evidence type="ECO:0000259" key="12">
    <source>
        <dbReference type="Pfam" id="PF21082"/>
    </source>
</evidence>
<dbReference type="InterPro" id="IPR023408">
    <property type="entry name" value="MscS_beta-dom_sf"/>
</dbReference>
<dbReference type="InterPro" id="IPR049278">
    <property type="entry name" value="MS_channel_C"/>
</dbReference>
<feature type="transmembrane region" description="Helical" evidence="8">
    <location>
        <begin position="699"/>
        <end position="720"/>
    </location>
</feature>
<keyword evidence="6 8" id="KW-1133">Transmembrane helix</keyword>
<feature type="transmembrane region" description="Helical" evidence="8">
    <location>
        <begin position="959"/>
        <end position="987"/>
    </location>
</feature>
<evidence type="ECO:0000256" key="5">
    <source>
        <dbReference type="ARBA" id="ARBA00022729"/>
    </source>
</evidence>
<dbReference type="InterPro" id="IPR010920">
    <property type="entry name" value="LSM_dom_sf"/>
</dbReference>
<comment type="similarity">
    <text evidence="2">Belongs to the MscS (TC 1.A.23) family.</text>
</comment>
<dbReference type="InterPro" id="IPR006685">
    <property type="entry name" value="MscS_channel_2nd"/>
</dbReference>
<protein>
    <submittedName>
        <fullName evidence="14">Potassium efflux system KefA</fullName>
    </submittedName>
</protein>
<dbReference type="Pfam" id="PF21088">
    <property type="entry name" value="MS_channel_1st"/>
    <property type="match status" value="1"/>
</dbReference>
<feature type="transmembrane region" description="Helical" evidence="8">
    <location>
        <begin position="769"/>
        <end position="788"/>
    </location>
</feature>
<feature type="domain" description="Mechanosensitive ion channel transmembrane helices 2/3" evidence="13">
    <location>
        <begin position="932"/>
        <end position="972"/>
    </location>
</feature>
<dbReference type="Proteomes" id="UP000255248">
    <property type="component" value="Unassembled WGS sequence"/>
</dbReference>
<dbReference type="GO" id="GO:0009992">
    <property type="term" value="P:intracellular water homeostasis"/>
    <property type="evidence" value="ECO:0007669"/>
    <property type="project" value="TreeGrafter"/>
</dbReference>
<dbReference type="InterPro" id="IPR006686">
    <property type="entry name" value="MscS_channel_CS"/>
</dbReference>
<evidence type="ECO:0000256" key="8">
    <source>
        <dbReference type="SAM" id="Phobius"/>
    </source>
</evidence>
<dbReference type="FunFam" id="2.30.30.60:FF:000001">
    <property type="entry name" value="MscS Mechanosensitive ion channel"/>
    <property type="match status" value="1"/>
</dbReference>
<dbReference type="InterPro" id="IPR025692">
    <property type="entry name" value="MscS_IM_dom1"/>
</dbReference>
<feature type="transmembrane region" description="Helical" evidence="8">
    <location>
        <begin position="36"/>
        <end position="53"/>
    </location>
</feature>
<dbReference type="InterPro" id="IPR049142">
    <property type="entry name" value="MS_channel_1st"/>
</dbReference>
<dbReference type="FunFam" id="1.10.287.1260:FF:000002">
    <property type="entry name" value="Potassium efflux system KefA"/>
    <property type="match status" value="1"/>
</dbReference>
<feature type="transmembrane region" description="Helical" evidence="8">
    <location>
        <begin position="926"/>
        <end position="947"/>
    </location>
</feature>
<dbReference type="Pfam" id="PF12795">
    <property type="entry name" value="MscS_porin"/>
    <property type="match status" value="1"/>
</dbReference>
<feature type="domain" description="Mechanosensitive ion channel MscS" evidence="9">
    <location>
        <begin position="975"/>
        <end position="1040"/>
    </location>
</feature>
<feature type="transmembrane region" description="Helical" evidence="8">
    <location>
        <begin position="670"/>
        <end position="687"/>
    </location>
</feature>
<evidence type="ECO:0000313" key="14">
    <source>
        <dbReference type="EMBL" id="STC90140.1"/>
    </source>
</evidence>
<evidence type="ECO:0000256" key="1">
    <source>
        <dbReference type="ARBA" id="ARBA00004651"/>
    </source>
</evidence>
<feature type="transmembrane region" description="Helical" evidence="8">
    <location>
        <begin position="885"/>
        <end position="905"/>
    </location>
</feature>
<dbReference type="Pfam" id="PF21082">
    <property type="entry name" value="MS_channel_3rd"/>
    <property type="match status" value="1"/>
</dbReference>
<dbReference type="Pfam" id="PF12794">
    <property type="entry name" value="MscS_TM"/>
    <property type="match status" value="1"/>
</dbReference>
<dbReference type="SUPFAM" id="SSF82689">
    <property type="entry name" value="Mechanosensitive channel protein MscS (YggB), C-terminal domain"/>
    <property type="match status" value="1"/>
</dbReference>